<protein>
    <submittedName>
        <fullName evidence="1">Uncharacterized protein</fullName>
    </submittedName>
</protein>
<evidence type="ECO:0000313" key="2">
    <source>
        <dbReference type="Proteomes" id="UP001295684"/>
    </source>
</evidence>
<sequence>MRQNLNYSMLKPQMKMSHLSIMKKLSKYFPDLEKSFYCNI</sequence>
<name>A0AAD2D9M2_EUPCR</name>
<dbReference type="AlphaFoldDB" id="A0AAD2D9M2"/>
<proteinExistence type="predicted"/>
<dbReference type="Proteomes" id="UP001295684">
    <property type="component" value="Unassembled WGS sequence"/>
</dbReference>
<evidence type="ECO:0000313" key="1">
    <source>
        <dbReference type="EMBL" id="CAI2386314.1"/>
    </source>
</evidence>
<keyword evidence="2" id="KW-1185">Reference proteome</keyword>
<organism evidence="1 2">
    <name type="scientific">Euplotes crassus</name>
    <dbReference type="NCBI Taxonomy" id="5936"/>
    <lineage>
        <taxon>Eukaryota</taxon>
        <taxon>Sar</taxon>
        <taxon>Alveolata</taxon>
        <taxon>Ciliophora</taxon>
        <taxon>Intramacronucleata</taxon>
        <taxon>Spirotrichea</taxon>
        <taxon>Hypotrichia</taxon>
        <taxon>Euplotida</taxon>
        <taxon>Euplotidae</taxon>
        <taxon>Moneuplotes</taxon>
    </lineage>
</organism>
<comment type="caution">
    <text evidence="1">The sequence shown here is derived from an EMBL/GenBank/DDBJ whole genome shotgun (WGS) entry which is preliminary data.</text>
</comment>
<gene>
    <name evidence="1" type="ORF">ECRASSUSDP1_LOCUS27926</name>
</gene>
<dbReference type="EMBL" id="CAMPGE010028813">
    <property type="protein sequence ID" value="CAI2386314.1"/>
    <property type="molecule type" value="Genomic_DNA"/>
</dbReference>
<accession>A0AAD2D9M2</accession>
<reference evidence="1" key="1">
    <citation type="submission" date="2023-07" db="EMBL/GenBank/DDBJ databases">
        <authorList>
            <consortium name="AG Swart"/>
            <person name="Singh M."/>
            <person name="Singh A."/>
            <person name="Seah K."/>
            <person name="Emmerich C."/>
        </authorList>
    </citation>
    <scope>NUCLEOTIDE SEQUENCE</scope>
    <source>
        <strain evidence="1">DP1</strain>
    </source>
</reference>